<sequence>MGCNYSSGLDNEDVIIMPMRKLSEEGLKRKWVDRAGDLIKNKSRAEYSDFVCFVGKASERINNRYGQELRSSPSAEREKKESGKGKKDYPLKFTTLATHCEEDQPGTAVLNRVLLKCPQCSGLHGVWRCRIFRISSLRDCLKTVRQHRLCRARLSEGHNAKQCPRRFACARPGCGKDHYYLIHSSEADGDGCGIQTNGRDTFRITETNDIRGAPGSIAAKIGLDSPPRVCKNSTTPSSEPVTVGVVVPVKISSRNGGKEIVTYAVLDSGSDASVYLKSLVRALHLKNIKPTSFMIATVNCEDQKTGHKVQLNIKSLEGDAGFKLSRLLTIKSLPVKPRHMATNEEIRKWPHLDDISSDRPQIIDLQLDKREGECGQLSAVRTPFGRTVFRPIREIADEQVHVNIINTERE</sequence>
<name>A0A3M6UL68_POCDA</name>
<accession>A0A3M6UL68</accession>
<evidence type="ECO:0000313" key="3">
    <source>
        <dbReference type="Proteomes" id="UP000275408"/>
    </source>
</evidence>
<keyword evidence="3" id="KW-1185">Reference proteome</keyword>
<evidence type="ECO:0000313" key="2">
    <source>
        <dbReference type="EMBL" id="RMX54406.1"/>
    </source>
</evidence>
<dbReference type="OrthoDB" id="5986556at2759"/>
<comment type="caution">
    <text evidence="2">The sequence shown here is derived from an EMBL/GenBank/DDBJ whole genome shotgun (WGS) entry which is preliminary data.</text>
</comment>
<feature type="compositionally biased region" description="Basic and acidic residues" evidence="1">
    <location>
        <begin position="75"/>
        <end position="87"/>
    </location>
</feature>
<feature type="non-terminal residue" evidence="2">
    <location>
        <position position="410"/>
    </location>
</feature>
<reference evidence="2 3" key="1">
    <citation type="journal article" date="2018" name="Sci. Rep.">
        <title>Comparative analysis of the Pocillopora damicornis genome highlights role of immune system in coral evolution.</title>
        <authorList>
            <person name="Cunning R."/>
            <person name="Bay R.A."/>
            <person name="Gillette P."/>
            <person name="Baker A.C."/>
            <person name="Traylor-Knowles N."/>
        </authorList>
    </citation>
    <scope>NUCLEOTIDE SEQUENCE [LARGE SCALE GENOMIC DNA]</scope>
    <source>
        <strain evidence="2">RSMAS</strain>
        <tissue evidence="2">Whole animal</tissue>
    </source>
</reference>
<evidence type="ECO:0000256" key="1">
    <source>
        <dbReference type="SAM" id="MobiDB-lite"/>
    </source>
</evidence>
<dbReference type="PANTHER" id="PTHR47331">
    <property type="entry name" value="PHD-TYPE DOMAIN-CONTAINING PROTEIN"/>
    <property type="match status" value="1"/>
</dbReference>
<gene>
    <name evidence="2" type="ORF">pdam_00013892</name>
</gene>
<organism evidence="2 3">
    <name type="scientific">Pocillopora damicornis</name>
    <name type="common">Cauliflower coral</name>
    <name type="synonym">Millepora damicornis</name>
    <dbReference type="NCBI Taxonomy" id="46731"/>
    <lineage>
        <taxon>Eukaryota</taxon>
        <taxon>Metazoa</taxon>
        <taxon>Cnidaria</taxon>
        <taxon>Anthozoa</taxon>
        <taxon>Hexacorallia</taxon>
        <taxon>Scleractinia</taxon>
        <taxon>Astrocoeniina</taxon>
        <taxon>Pocilloporidae</taxon>
        <taxon>Pocillopora</taxon>
    </lineage>
</organism>
<proteinExistence type="predicted"/>
<dbReference type="Proteomes" id="UP000275408">
    <property type="component" value="Unassembled WGS sequence"/>
</dbReference>
<protein>
    <recommendedName>
        <fullName evidence="4">Peptidase aspartic putative domain-containing protein</fullName>
    </recommendedName>
</protein>
<dbReference type="PANTHER" id="PTHR47331:SF1">
    <property type="entry name" value="GAG-LIKE PROTEIN"/>
    <property type="match status" value="1"/>
</dbReference>
<dbReference type="EMBL" id="RCHS01001270">
    <property type="protein sequence ID" value="RMX54406.1"/>
    <property type="molecule type" value="Genomic_DNA"/>
</dbReference>
<evidence type="ECO:0008006" key="4">
    <source>
        <dbReference type="Google" id="ProtNLM"/>
    </source>
</evidence>
<feature type="region of interest" description="Disordered" evidence="1">
    <location>
        <begin position="65"/>
        <end position="87"/>
    </location>
</feature>
<dbReference type="AlphaFoldDB" id="A0A3M6UL68"/>